<dbReference type="OrthoDB" id="2155277at2759"/>
<feature type="signal peptide" evidence="3">
    <location>
        <begin position="1"/>
        <end position="15"/>
    </location>
</feature>
<evidence type="ECO:0000256" key="3">
    <source>
        <dbReference type="SAM" id="SignalP"/>
    </source>
</evidence>
<keyword evidence="2" id="KW-0472">Membrane</keyword>
<evidence type="ECO:0000313" key="4">
    <source>
        <dbReference type="EMBL" id="ORX84506.1"/>
    </source>
</evidence>
<feature type="region of interest" description="Disordered" evidence="1">
    <location>
        <begin position="407"/>
        <end position="441"/>
    </location>
</feature>
<feature type="transmembrane region" description="Helical" evidence="2">
    <location>
        <begin position="63"/>
        <end position="86"/>
    </location>
</feature>
<evidence type="ECO:0000313" key="5">
    <source>
        <dbReference type="Proteomes" id="UP000193944"/>
    </source>
</evidence>
<proteinExistence type="predicted"/>
<feature type="transmembrane region" description="Helical" evidence="2">
    <location>
        <begin position="31"/>
        <end position="51"/>
    </location>
</feature>
<feature type="transmembrane region" description="Helical" evidence="2">
    <location>
        <begin position="92"/>
        <end position="112"/>
    </location>
</feature>
<protein>
    <recommendedName>
        <fullName evidence="6">RGS domain-containing protein</fullName>
    </recommendedName>
</protein>
<dbReference type="EMBL" id="MCFG01000051">
    <property type="protein sequence ID" value="ORX84506.1"/>
    <property type="molecule type" value="Genomic_DNA"/>
</dbReference>
<feature type="compositionally biased region" description="Acidic residues" evidence="1">
    <location>
        <begin position="144"/>
        <end position="159"/>
    </location>
</feature>
<reference evidence="4 5" key="1">
    <citation type="submission" date="2016-08" db="EMBL/GenBank/DDBJ databases">
        <title>A Parts List for Fungal Cellulosomes Revealed by Comparative Genomics.</title>
        <authorList>
            <consortium name="DOE Joint Genome Institute"/>
            <person name="Haitjema C.H."/>
            <person name="Gilmore S.P."/>
            <person name="Henske J.K."/>
            <person name="Solomon K.V."/>
            <person name="De Groot R."/>
            <person name="Kuo A."/>
            <person name="Mondo S.J."/>
            <person name="Salamov A.A."/>
            <person name="Labutti K."/>
            <person name="Zhao Z."/>
            <person name="Chiniquy J."/>
            <person name="Barry K."/>
            <person name="Brewer H.M."/>
            <person name="Purvine S.O."/>
            <person name="Wright A.T."/>
            <person name="Boxma B."/>
            <person name="Van Alen T."/>
            <person name="Hackstein J.H."/>
            <person name="Baker S.E."/>
            <person name="Grigoriev I.V."/>
            <person name="O'Malley M.A."/>
        </authorList>
    </citation>
    <scope>NUCLEOTIDE SEQUENCE [LARGE SCALE GENOMIC DNA]</scope>
    <source>
        <strain evidence="4 5">S4</strain>
    </source>
</reference>
<comment type="caution">
    <text evidence="4">The sequence shown here is derived from an EMBL/GenBank/DDBJ whole genome shotgun (WGS) entry which is preliminary data.</text>
</comment>
<feature type="region of interest" description="Disordered" evidence="1">
    <location>
        <begin position="143"/>
        <end position="162"/>
    </location>
</feature>
<evidence type="ECO:0008006" key="6">
    <source>
        <dbReference type="Google" id="ProtNLM"/>
    </source>
</evidence>
<name>A0A1Y1XGH3_9FUNG</name>
<keyword evidence="2" id="KW-1133">Transmembrane helix</keyword>
<sequence>MASFVLNFLVGMINAIQPIITSKLIEQKYIISWINILFLIILFGILSFYQLKKQPYYSCYVNNYKFSIYFGLFFTSVISEIILLILHRNTGIFSEFIPLILAISFCVGYKLNSLYYNKTIKRVYKLYHDKKVINNLKDSINNDKDDDEYDNEEGEEGEEGREVKKQLMKIKDEEKMGLLDVDKIVTEKFIRREIKLYKNNSECEMACRFLRNNRDINAFYLMKELFEEGMKQFKHNPDVFIAAWYSVHSMKIFYKNNEHLSKYDISIFNGDEILEHVSRLKIDMRIRFLITNAYDLVEKERREMLLKKTDTNVEKTLKLENLKNEAAMIHYSGLNHIKNLLTALKGSKFTKEILSYRTFINDLNKAQENGNRLYKNILKEYPDDKDTMKLYTFFLLDVYEIKNLRKNSKGSNSKNELNNKKEGYSLNSLNSNTHSEDYSAVSGLGREIRKKIASK</sequence>
<accession>A0A1Y1XGH3</accession>
<evidence type="ECO:0000256" key="2">
    <source>
        <dbReference type="SAM" id="Phobius"/>
    </source>
</evidence>
<organism evidence="4 5">
    <name type="scientific">Anaeromyces robustus</name>
    <dbReference type="NCBI Taxonomy" id="1754192"/>
    <lineage>
        <taxon>Eukaryota</taxon>
        <taxon>Fungi</taxon>
        <taxon>Fungi incertae sedis</taxon>
        <taxon>Chytridiomycota</taxon>
        <taxon>Chytridiomycota incertae sedis</taxon>
        <taxon>Neocallimastigomycetes</taxon>
        <taxon>Neocallimastigales</taxon>
        <taxon>Neocallimastigaceae</taxon>
        <taxon>Anaeromyces</taxon>
    </lineage>
</organism>
<keyword evidence="3" id="KW-0732">Signal</keyword>
<dbReference type="Proteomes" id="UP000193944">
    <property type="component" value="Unassembled WGS sequence"/>
</dbReference>
<keyword evidence="5" id="KW-1185">Reference proteome</keyword>
<reference evidence="4 5" key="2">
    <citation type="submission" date="2016-08" db="EMBL/GenBank/DDBJ databases">
        <title>Pervasive Adenine N6-methylation of Active Genes in Fungi.</title>
        <authorList>
            <consortium name="DOE Joint Genome Institute"/>
            <person name="Mondo S.J."/>
            <person name="Dannebaum R.O."/>
            <person name="Kuo R.C."/>
            <person name="Labutti K."/>
            <person name="Haridas S."/>
            <person name="Kuo A."/>
            <person name="Salamov A."/>
            <person name="Ahrendt S.R."/>
            <person name="Lipzen A."/>
            <person name="Sullivan W."/>
            <person name="Andreopoulos W.B."/>
            <person name="Clum A."/>
            <person name="Lindquist E."/>
            <person name="Daum C."/>
            <person name="Ramamoorthy G.K."/>
            <person name="Gryganskyi A."/>
            <person name="Culley D."/>
            <person name="Magnuson J.K."/>
            <person name="James T.Y."/>
            <person name="O'Malley M.A."/>
            <person name="Stajich J.E."/>
            <person name="Spatafora J.W."/>
            <person name="Visel A."/>
            <person name="Grigoriev I.V."/>
        </authorList>
    </citation>
    <scope>NUCLEOTIDE SEQUENCE [LARGE SCALE GENOMIC DNA]</scope>
    <source>
        <strain evidence="4 5">S4</strain>
    </source>
</reference>
<feature type="chain" id="PRO_5012801909" description="RGS domain-containing protein" evidence="3">
    <location>
        <begin position="16"/>
        <end position="455"/>
    </location>
</feature>
<dbReference type="AlphaFoldDB" id="A0A1Y1XGH3"/>
<keyword evidence="2" id="KW-0812">Transmembrane</keyword>
<gene>
    <name evidence="4" type="ORF">BCR32DRAFT_242552</name>
</gene>
<evidence type="ECO:0000256" key="1">
    <source>
        <dbReference type="SAM" id="MobiDB-lite"/>
    </source>
</evidence>
<dbReference type="STRING" id="1754192.A0A1Y1XGH3"/>